<evidence type="ECO:0008006" key="4">
    <source>
        <dbReference type="Google" id="ProtNLM"/>
    </source>
</evidence>
<dbReference type="EMBL" id="JACHJB010000002">
    <property type="protein sequence ID" value="MBB6347213.1"/>
    <property type="molecule type" value="Genomic_DNA"/>
</dbReference>
<evidence type="ECO:0000256" key="1">
    <source>
        <dbReference type="SAM" id="SignalP"/>
    </source>
</evidence>
<name>A0A7X0C2X5_9ACTN</name>
<feature type="signal peptide" evidence="1">
    <location>
        <begin position="1"/>
        <end position="29"/>
    </location>
</feature>
<gene>
    <name evidence="2" type="ORF">FHU36_003758</name>
</gene>
<keyword evidence="3" id="KW-1185">Reference proteome</keyword>
<organism evidence="2 3">
    <name type="scientific">Nonomuraea muscovyensis</name>
    <dbReference type="NCBI Taxonomy" id="1124761"/>
    <lineage>
        <taxon>Bacteria</taxon>
        <taxon>Bacillati</taxon>
        <taxon>Actinomycetota</taxon>
        <taxon>Actinomycetes</taxon>
        <taxon>Streptosporangiales</taxon>
        <taxon>Streptosporangiaceae</taxon>
        <taxon>Nonomuraea</taxon>
    </lineage>
</organism>
<evidence type="ECO:0000313" key="2">
    <source>
        <dbReference type="EMBL" id="MBB6347213.1"/>
    </source>
</evidence>
<reference evidence="2 3" key="1">
    <citation type="submission" date="2020-08" db="EMBL/GenBank/DDBJ databases">
        <title>Sequencing the genomes of 1000 actinobacteria strains.</title>
        <authorList>
            <person name="Klenk H.-P."/>
        </authorList>
    </citation>
    <scope>NUCLEOTIDE SEQUENCE [LARGE SCALE GENOMIC DNA]</scope>
    <source>
        <strain evidence="2 3">DSM 45913</strain>
    </source>
</reference>
<comment type="caution">
    <text evidence="2">The sequence shown here is derived from an EMBL/GenBank/DDBJ whole genome shotgun (WGS) entry which is preliminary data.</text>
</comment>
<dbReference type="RefSeq" id="WP_185085201.1">
    <property type="nucleotide sequence ID" value="NZ_JACHJB010000002.1"/>
</dbReference>
<evidence type="ECO:0000313" key="3">
    <source>
        <dbReference type="Proteomes" id="UP000583800"/>
    </source>
</evidence>
<keyword evidence="1" id="KW-0732">Signal</keyword>
<feature type="chain" id="PRO_5030719929" description="Secreted protein" evidence="1">
    <location>
        <begin position="30"/>
        <end position="113"/>
    </location>
</feature>
<accession>A0A7X0C2X5</accession>
<sequence length="113" mass="12336">MNRTFGRKAFLAALSAPILGLTLSGPATGEAGAVRTDGPCYVVDINVGERQGARSICPPGTWMHWHQVHVRCRFIAEPTEHGPMVGATSVSEVFCQKPHYRVRSWNTQGPDHP</sequence>
<dbReference type="AlphaFoldDB" id="A0A7X0C2X5"/>
<proteinExistence type="predicted"/>
<dbReference type="Proteomes" id="UP000583800">
    <property type="component" value="Unassembled WGS sequence"/>
</dbReference>
<protein>
    <recommendedName>
        <fullName evidence="4">Secreted protein</fullName>
    </recommendedName>
</protein>